<reference evidence="1" key="1">
    <citation type="submission" date="2021-01" db="EMBL/GenBank/DDBJ databases">
        <authorList>
            <consortium name="Genoscope - CEA"/>
            <person name="William W."/>
        </authorList>
    </citation>
    <scope>NUCLEOTIDE SEQUENCE</scope>
</reference>
<comment type="caution">
    <text evidence="1">The sequence shown here is derived from an EMBL/GenBank/DDBJ whole genome shotgun (WGS) entry which is preliminary data.</text>
</comment>
<organism evidence="1 2">
    <name type="scientific">Paramecium sonneborni</name>
    <dbReference type="NCBI Taxonomy" id="65129"/>
    <lineage>
        <taxon>Eukaryota</taxon>
        <taxon>Sar</taxon>
        <taxon>Alveolata</taxon>
        <taxon>Ciliophora</taxon>
        <taxon>Intramacronucleata</taxon>
        <taxon>Oligohymenophorea</taxon>
        <taxon>Peniculida</taxon>
        <taxon>Parameciidae</taxon>
        <taxon>Paramecium</taxon>
    </lineage>
</organism>
<gene>
    <name evidence="1" type="ORF">PSON_ATCC_30995.1.T1430086</name>
</gene>
<dbReference type="EMBL" id="CAJJDN010000143">
    <property type="protein sequence ID" value="CAD8123205.1"/>
    <property type="molecule type" value="Genomic_DNA"/>
</dbReference>
<dbReference type="Proteomes" id="UP000692954">
    <property type="component" value="Unassembled WGS sequence"/>
</dbReference>
<sequence length="93" mass="11169">MKKYLFFLKCYNLDLRIYIQDVNCHDWDFNTKQYPLILIKQSRANIFAVIIFKLCIFHPIKCSFNFLNSLLLSKESINCFYEISLQSLSINIF</sequence>
<dbReference type="AlphaFoldDB" id="A0A8S1R7I9"/>
<evidence type="ECO:0000313" key="2">
    <source>
        <dbReference type="Proteomes" id="UP000692954"/>
    </source>
</evidence>
<accession>A0A8S1R7I9</accession>
<keyword evidence="2" id="KW-1185">Reference proteome</keyword>
<protein>
    <submittedName>
        <fullName evidence="1">Uncharacterized protein</fullName>
    </submittedName>
</protein>
<evidence type="ECO:0000313" key="1">
    <source>
        <dbReference type="EMBL" id="CAD8123205.1"/>
    </source>
</evidence>
<proteinExistence type="predicted"/>
<name>A0A8S1R7I9_9CILI</name>